<evidence type="ECO:0000313" key="2">
    <source>
        <dbReference type="EMBL" id="CAA9547364.1"/>
    </source>
</evidence>
<feature type="non-terminal residue" evidence="2">
    <location>
        <position position="1"/>
    </location>
</feature>
<evidence type="ECO:0000256" key="1">
    <source>
        <dbReference type="SAM" id="MobiDB-lite"/>
    </source>
</evidence>
<accession>A0A6J4UDP3</accession>
<feature type="compositionally biased region" description="Basic and acidic residues" evidence="1">
    <location>
        <begin position="1"/>
        <end position="18"/>
    </location>
</feature>
<dbReference type="AlphaFoldDB" id="A0A6J4UDP3"/>
<feature type="compositionally biased region" description="Basic residues" evidence="1">
    <location>
        <begin position="31"/>
        <end position="44"/>
    </location>
</feature>
<reference evidence="2" key="1">
    <citation type="submission" date="2020-02" db="EMBL/GenBank/DDBJ databases">
        <authorList>
            <person name="Meier V. D."/>
        </authorList>
    </citation>
    <scope>NUCLEOTIDE SEQUENCE</scope>
    <source>
        <strain evidence="2">AVDCRST_MAG19</strain>
    </source>
</reference>
<feature type="non-terminal residue" evidence="2">
    <location>
        <position position="79"/>
    </location>
</feature>
<organism evidence="2">
    <name type="scientific">uncultured Thermomicrobiales bacterium</name>
    <dbReference type="NCBI Taxonomy" id="1645740"/>
    <lineage>
        <taxon>Bacteria</taxon>
        <taxon>Pseudomonadati</taxon>
        <taxon>Thermomicrobiota</taxon>
        <taxon>Thermomicrobia</taxon>
        <taxon>Thermomicrobiales</taxon>
        <taxon>environmental samples</taxon>
    </lineage>
</organism>
<gene>
    <name evidence="2" type="ORF">AVDCRST_MAG19-482</name>
</gene>
<protein>
    <submittedName>
        <fullName evidence="2">Uncharacterized protein</fullName>
    </submittedName>
</protein>
<proteinExistence type="predicted"/>
<dbReference type="EMBL" id="CADCWL010000020">
    <property type="protein sequence ID" value="CAA9547364.1"/>
    <property type="molecule type" value="Genomic_DNA"/>
</dbReference>
<name>A0A6J4UDP3_9BACT</name>
<sequence>DRPGRDPRRHGRPPDRRPLAHAGQPRPPLHLLHRRRRPRDRRGRTCLPGAWHTVGGNKLAFVFEAISPGGGGEGFARRL</sequence>
<feature type="region of interest" description="Disordered" evidence="1">
    <location>
        <begin position="1"/>
        <end position="48"/>
    </location>
</feature>